<name>A0A7C8N078_9PEZI</name>
<proteinExistence type="predicted"/>
<accession>A0A7C8N078</accession>
<dbReference type="InParanoid" id="A0A7C8N078"/>
<feature type="region of interest" description="Disordered" evidence="1">
    <location>
        <begin position="87"/>
        <end position="189"/>
    </location>
</feature>
<reference evidence="2 3" key="1">
    <citation type="submission" date="2019-12" db="EMBL/GenBank/DDBJ databases">
        <title>Draft genome sequence of the ascomycete Xylaria multiplex DSM 110363.</title>
        <authorList>
            <person name="Buettner E."/>
            <person name="Kellner H."/>
        </authorList>
    </citation>
    <scope>NUCLEOTIDE SEQUENCE [LARGE SCALE GENOMIC DNA]</scope>
    <source>
        <strain evidence="2 3">DSM 110363</strain>
    </source>
</reference>
<feature type="compositionally biased region" description="Basic and acidic residues" evidence="1">
    <location>
        <begin position="167"/>
        <end position="177"/>
    </location>
</feature>
<sequence length="365" mass="38965">MIRQPFNSALGRTRADLSRVTDGIAASLRTFSTTQQLAADNNDNNSRLTGRQRAAAAFSDLVELNKGVQGRSTQAPPKSNTTFRKLDLRSDSASIRVPSASSPGGPRIIRGLPSNFRGRVGLAQGGATNQSGRPGGAGTGNPMRPARGNDSRGPAGKSGGGKRPRGSRRDSKDKGDNERDDAADDWSPEVIAMREAKEVGLLHQFDPSISKNDLAGWGPAVATTGSSIAKDDTTIRQARILGGGQMFHPLHSLGVDDMWKLYNKGNGLFFPTEDAKKWSAEVMGLEAFPPVPKETKDAVLQSALLGTYDGPQYADLTNTLGTVRNYVKRDASWNMDAERRIEEKVRSLLPGGNARPATATGGANR</sequence>
<evidence type="ECO:0000313" key="2">
    <source>
        <dbReference type="EMBL" id="KAF2969934.1"/>
    </source>
</evidence>
<dbReference type="Proteomes" id="UP000481858">
    <property type="component" value="Unassembled WGS sequence"/>
</dbReference>
<comment type="caution">
    <text evidence="2">The sequence shown here is derived from an EMBL/GenBank/DDBJ whole genome shotgun (WGS) entry which is preliminary data.</text>
</comment>
<dbReference type="OrthoDB" id="5365739at2759"/>
<organism evidence="2 3">
    <name type="scientific">Xylaria multiplex</name>
    <dbReference type="NCBI Taxonomy" id="323545"/>
    <lineage>
        <taxon>Eukaryota</taxon>
        <taxon>Fungi</taxon>
        <taxon>Dikarya</taxon>
        <taxon>Ascomycota</taxon>
        <taxon>Pezizomycotina</taxon>
        <taxon>Sordariomycetes</taxon>
        <taxon>Xylariomycetidae</taxon>
        <taxon>Xylariales</taxon>
        <taxon>Xylariaceae</taxon>
        <taxon>Xylaria</taxon>
    </lineage>
</organism>
<evidence type="ECO:0000313" key="3">
    <source>
        <dbReference type="Proteomes" id="UP000481858"/>
    </source>
</evidence>
<evidence type="ECO:0000256" key="1">
    <source>
        <dbReference type="SAM" id="MobiDB-lite"/>
    </source>
</evidence>
<keyword evidence="3" id="KW-1185">Reference proteome</keyword>
<protein>
    <submittedName>
        <fullName evidence="2">Uncharacterized protein</fullName>
    </submittedName>
</protein>
<gene>
    <name evidence="2" type="ORF">GQX73_g3637</name>
</gene>
<dbReference type="EMBL" id="WUBL01000029">
    <property type="protein sequence ID" value="KAF2969934.1"/>
    <property type="molecule type" value="Genomic_DNA"/>
</dbReference>
<feature type="compositionally biased region" description="Acidic residues" evidence="1">
    <location>
        <begin position="178"/>
        <end position="187"/>
    </location>
</feature>
<dbReference type="AlphaFoldDB" id="A0A7C8N078"/>